<evidence type="ECO:0000313" key="2">
    <source>
        <dbReference type="EMBL" id="AKV02173.1"/>
    </source>
</evidence>
<reference evidence="2 3" key="1">
    <citation type="submission" date="2015-08" db="EMBL/GenBank/DDBJ databases">
        <authorList>
            <person name="Babu N.S."/>
            <person name="Beckwith C.J."/>
            <person name="Beseler K.G."/>
            <person name="Brison A."/>
            <person name="Carone J.V."/>
            <person name="Caskin T.P."/>
            <person name="Diamond M."/>
            <person name="Durham M.E."/>
            <person name="Foxe J.M."/>
            <person name="Go M."/>
            <person name="Henderson B.A."/>
            <person name="Jones I.B."/>
            <person name="McGettigan J.A."/>
            <person name="Micheletti S.J."/>
            <person name="Nasrallah M.E."/>
            <person name="Ortiz D."/>
            <person name="Piller C.R."/>
            <person name="Privatt S.R."/>
            <person name="Schneider S.L."/>
            <person name="Sharp S."/>
            <person name="Smith T.C."/>
            <person name="Stanton J.D."/>
            <person name="Ullery H.E."/>
            <person name="Wilson R.J."/>
            <person name="Serrano M.G."/>
            <person name="Buck G."/>
            <person name="Lee V."/>
            <person name="Wang Y."/>
            <person name="Carvalho R."/>
            <person name="Voegtly L."/>
            <person name="Shi R."/>
            <person name="Duckworth R."/>
            <person name="Johnson A."/>
            <person name="Loviza R."/>
            <person name="Walstead R."/>
            <person name="Shah Z."/>
            <person name="Kiflezghi M."/>
            <person name="Wade K."/>
            <person name="Ball S.L."/>
            <person name="Bradley K.W."/>
            <person name="Asai D.J."/>
            <person name="Bowman C.A."/>
            <person name="Russell D.A."/>
            <person name="Pope W.H."/>
            <person name="Jacobs-Sera D."/>
            <person name="Hendrix R.W."/>
            <person name="Hatfull G.F."/>
        </authorList>
    </citation>
    <scope>NUCLEOTIDE SEQUENCE [LARGE SCALE GENOMIC DNA]</scope>
    <source>
        <strain evidence="2 3">DSM 27648</strain>
    </source>
</reference>
<gene>
    <name evidence="2" type="ORF">AKJ09_08836</name>
</gene>
<dbReference type="EMBL" id="CP012333">
    <property type="protein sequence ID" value="AKV02173.1"/>
    <property type="molecule type" value="Genomic_DNA"/>
</dbReference>
<proteinExistence type="predicted"/>
<evidence type="ECO:0000256" key="1">
    <source>
        <dbReference type="SAM" id="MobiDB-lite"/>
    </source>
</evidence>
<protein>
    <submittedName>
        <fullName evidence="2">Uncharacterized protein</fullName>
    </submittedName>
</protein>
<dbReference type="AlphaFoldDB" id="A0A0K1Q8V8"/>
<evidence type="ECO:0000313" key="3">
    <source>
        <dbReference type="Proteomes" id="UP000064967"/>
    </source>
</evidence>
<name>A0A0K1Q8V8_9BACT</name>
<dbReference type="KEGG" id="llu:AKJ09_08836"/>
<dbReference type="Proteomes" id="UP000064967">
    <property type="component" value="Chromosome"/>
</dbReference>
<keyword evidence="3" id="KW-1185">Reference proteome</keyword>
<organism evidence="2 3">
    <name type="scientific">Labilithrix luteola</name>
    <dbReference type="NCBI Taxonomy" id="1391654"/>
    <lineage>
        <taxon>Bacteria</taxon>
        <taxon>Pseudomonadati</taxon>
        <taxon>Myxococcota</taxon>
        <taxon>Polyangia</taxon>
        <taxon>Polyangiales</taxon>
        <taxon>Labilitrichaceae</taxon>
        <taxon>Labilithrix</taxon>
    </lineage>
</organism>
<feature type="region of interest" description="Disordered" evidence="1">
    <location>
        <begin position="77"/>
        <end position="122"/>
    </location>
</feature>
<sequence length="122" mass="13438">MRGASAAGRAQDVVPNAARRWGRVARVTWVARVVVRRATGAAFAWTRTIGPARRGASIEHSGIRRISAVRGLNRVVTSIPARREDDRGEKPSADQPRPRRAARAARAAEAARRCAPRKRRRT</sequence>
<feature type="compositionally biased region" description="Basic and acidic residues" evidence="1">
    <location>
        <begin position="81"/>
        <end position="92"/>
    </location>
</feature>
<accession>A0A0K1Q8V8</accession>